<dbReference type="AlphaFoldDB" id="A0A4R6PPW5"/>
<dbReference type="InterPro" id="IPR045337">
    <property type="entry name" value="MmgE_PrpD_C"/>
</dbReference>
<evidence type="ECO:0000259" key="12">
    <source>
        <dbReference type="Pfam" id="PF19305"/>
    </source>
</evidence>
<dbReference type="GO" id="GO:0006099">
    <property type="term" value="P:tricarboxylic acid cycle"/>
    <property type="evidence" value="ECO:0007669"/>
    <property type="project" value="UniProtKB-KW"/>
</dbReference>
<dbReference type="InterPro" id="IPR045336">
    <property type="entry name" value="MmgE_PrpD_N"/>
</dbReference>
<keyword evidence="8" id="KW-0816">Tricarboxylic acid cycle</keyword>
<protein>
    <recommendedName>
        <fullName evidence="7">2-methylcitrate dehydratase</fullName>
        <ecNumber evidence="5">4.2.1.3</ecNumber>
        <ecNumber evidence="6">4.2.1.79</ecNumber>
    </recommendedName>
</protein>
<dbReference type="FunFam" id="3.30.1330.120:FF:000001">
    <property type="entry name" value="2-methylcitrate dehydratase"/>
    <property type="match status" value="1"/>
</dbReference>
<dbReference type="Gene3D" id="3.30.1330.120">
    <property type="entry name" value="2-methylcitrate dehydratase PrpD"/>
    <property type="match status" value="1"/>
</dbReference>
<dbReference type="GO" id="GO:0019679">
    <property type="term" value="P:propionate metabolic process, methylcitrate cycle"/>
    <property type="evidence" value="ECO:0007669"/>
    <property type="project" value="InterPro"/>
</dbReference>
<dbReference type="Gene3D" id="1.10.4100.10">
    <property type="entry name" value="2-methylcitrate dehydratase PrpD"/>
    <property type="match status" value="1"/>
</dbReference>
<comment type="pathway">
    <text evidence="3">Organic acid metabolism; propanoate degradation.</text>
</comment>
<reference evidence="13 14" key="1">
    <citation type="submission" date="2019-03" db="EMBL/GenBank/DDBJ databases">
        <title>Freshwater and sediment microbial communities from various areas in North America, analyzing microbe dynamics in response to fracking.</title>
        <authorList>
            <person name="Lamendella R."/>
        </authorList>
    </citation>
    <scope>NUCLEOTIDE SEQUENCE [LARGE SCALE GENOMIC DNA]</scope>
    <source>
        <strain evidence="13 14">18_TX</strain>
    </source>
</reference>
<evidence type="ECO:0000256" key="3">
    <source>
        <dbReference type="ARBA" id="ARBA00005026"/>
    </source>
</evidence>
<keyword evidence="9" id="KW-0456">Lyase</keyword>
<dbReference type="EMBL" id="SNXI01000001">
    <property type="protein sequence ID" value="TDP40769.1"/>
    <property type="molecule type" value="Genomic_DNA"/>
</dbReference>
<name>A0A4R6PPW5_9GAMM</name>
<comment type="similarity">
    <text evidence="4">Belongs to the PrpD family.</text>
</comment>
<gene>
    <name evidence="13" type="ORF">DEU29_101319</name>
</gene>
<dbReference type="OrthoDB" id="9797528at2"/>
<proteinExistence type="inferred from homology"/>
<comment type="catalytic activity">
    <reaction evidence="10">
        <text>citrate = D-threo-isocitrate</text>
        <dbReference type="Rhea" id="RHEA:10336"/>
        <dbReference type="ChEBI" id="CHEBI:15562"/>
        <dbReference type="ChEBI" id="CHEBI:16947"/>
        <dbReference type="EC" id="4.2.1.3"/>
    </reaction>
</comment>
<evidence type="ECO:0000256" key="9">
    <source>
        <dbReference type="ARBA" id="ARBA00023239"/>
    </source>
</evidence>
<dbReference type="UniPathway" id="UPA00946"/>
<evidence type="ECO:0000256" key="4">
    <source>
        <dbReference type="ARBA" id="ARBA00006174"/>
    </source>
</evidence>
<comment type="pathway">
    <text evidence="2">Carbohydrate metabolism; tricarboxylic acid cycle; isocitrate from oxaloacetate: step 2/2.</text>
</comment>
<evidence type="ECO:0000256" key="2">
    <source>
        <dbReference type="ARBA" id="ARBA00004717"/>
    </source>
</evidence>
<dbReference type="EC" id="4.2.1.79" evidence="6"/>
<feature type="domain" description="MmgE/PrpD N-terminal" evidence="11">
    <location>
        <begin position="17"/>
        <end position="268"/>
    </location>
</feature>
<evidence type="ECO:0000256" key="8">
    <source>
        <dbReference type="ARBA" id="ARBA00022532"/>
    </source>
</evidence>
<dbReference type="GO" id="GO:0051537">
    <property type="term" value="F:2 iron, 2 sulfur cluster binding"/>
    <property type="evidence" value="ECO:0007669"/>
    <property type="project" value="InterPro"/>
</dbReference>
<sequence>MTIAERTDRPDYDAEIQRIADYVINYQVTSEQAWETARHCLADTIGCGILALRFPECTKHLGPLVANTQVPNGARVPGTSYCLDPVKAAWDIGCIVRWLDFNDTWLAAEWGHPSDNLGAILALADFISQQRVARGDKPLTIKDVLEGMIKAHEIQGNLALENSFNRVGLDHVVLVKVASTAVATWLWGGNREQVMAAVSQAWVDGQSLRTYRHAPNAGSRKSWAAGDATSRAVRLADISLRGEMGIPGALSAPQWGFYDVLFSKTNKDQQIKPESEQKFSFQREYGSYVMENILFKLSFPAEFHAQTACEAAVTLHPQVKDKLDQIERIEITTHESAIRIISKQGELANPADRDHCLQYMTAVPLIFGELTADHYEDEFHQANPLIDTLREKMVVSEDKRYSEEYHQPDKRSIANAVQVFFNDGSATDKVEVEYPIGHRRRREEGFKVLEQKFENNLRTRFARQRVEQIMRLYRDPQQLVNTPVNQFMDLLVT</sequence>
<dbReference type="GO" id="GO:0047547">
    <property type="term" value="F:2-methylcitrate dehydratase activity"/>
    <property type="evidence" value="ECO:0007669"/>
    <property type="project" value="UniProtKB-EC"/>
</dbReference>
<dbReference type="Proteomes" id="UP000295531">
    <property type="component" value="Unassembled WGS sequence"/>
</dbReference>
<dbReference type="InterPro" id="IPR042183">
    <property type="entry name" value="MmgE/PrpD_sf_1"/>
</dbReference>
<dbReference type="InterPro" id="IPR012705">
    <property type="entry name" value="2Me_IsoCit_deHydtase_PrpD"/>
</dbReference>
<dbReference type="InterPro" id="IPR005656">
    <property type="entry name" value="MmgE_PrpD"/>
</dbReference>
<evidence type="ECO:0000256" key="5">
    <source>
        <dbReference type="ARBA" id="ARBA00012926"/>
    </source>
</evidence>
<dbReference type="EC" id="4.2.1.3" evidence="5"/>
<feature type="domain" description="MmgE/PrpD C-terminal" evidence="12">
    <location>
        <begin position="299"/>
        <end position="471"/>
    </location>
</feature>
<dbReference type="GO" id="GO:0003994">
    <property type="term" value="F:aconitate hydratase activity"/>
    <property type="evidence" value="ECO:0007669"/>
    <property type="project" value="UniProtKB-EC"/>
</dbReference>
<evidence type="ECO:0000256" key="7">
    <source>
        <dbReference type="ARBA" id="ARBA00017240"/>
    </source>
</evidence>
<dbReference type="RefSeq" id="WP_133538474.1">
    <property type="nucleotide sequence ID" value="NZ_SNXI01000001.1"/>
</dbReference>
<comment type="caution">
    <text evidence="13">The sequence shown here is derived from an EMBL/GenBank/DDBJ whole genome shotgun (WGS) entry which is preliminary data.</text>
</comment>
<evidence type="ECO:0000313" key="14">
    <source>
        <dbReference type="Proteomes" id="UP000295531"/>
    </source>
</evidence>
<evidence type="ECO:0000256" key="1">
    <source>
        <dbReference type="ARBA" id="ARBA00000096"/>
    </source>
</evidence>
<evidence type="ECO:0000256" key="6">
    <source>
        <dbReference type="ARBA" id="ARBA00013124"/>
    </source>
</evidence>
<dbReference type="PANTHER" id="PTHR16943">
    <property type="entry name" value="2-METHYLCITRATE DEHYDRATASE-RELATED"/>
    <property type="match status" value="1"/>
</dbReference>
<dbReference type="NCBIfam" id="NF006943">
    <property type="entry name" value="PRK09425.1"/>
    <property type="match status" value="1"/>
</dbReference>
<comment type="catalytic activity">
    <reaction evidence="1">
        <text>(2S,3S)-2-methylcitrate = 2-methyl-cis-aconitate + H2O</text>
        <dbReference type="Rhea" id="RHEA:17725"/>
        <dbReference type="ChEBI" id="CHEBI:15377"/>
        <dbReference type="ChEBI" id="CHEBI:57872"/>
        <dbReference type="ChEBI" id="CHEBI:58853"/>
        <dbReference type="EC" id="4.2.1.79"/>
    </reaction>
</comment>
<dbReference type="NCBIfam" id="TIGR02330">
    <property type="entry name" value="prpD"/>
    <property type="match status" value="1"/>
</dbReference>
<dbReference type="Pfam" id="PF03972">
    <property type="entry name" value="MmgE_PrpD_N"/>
    <property type="match status" value="1"/>
</dbReference>
<dbReference type="InterPro" id="IPR036148">
    <property type="entry name" value="MmgE/PrpD_sf"/>
</dbReference>
<dbReference type="Pfam" id="PF19305">
    <property type="entry name" value="MmgE_PrpD_C"/>
    <property type="match status" value="1"/>
</dbReference>
<evidence type="ECO:0000313" key="13">
    <source>
        <dbReference type="EMBL" id="TDP40769.1"/>
    </source>
</evidence>
<accession>A0A4R6PPW5</accession>
<evidence type="ECO:0000256" key="10">
    <source>
        <dbReference type="ARBA" id="ARBA00023501"/>
    </source>
</evidence>
<organism evidence="13 14">
    <name type="scientific">Idiomarina aquatica</name>
    <dbReference type="NCBI Taxonomy" id="1327752"/>
    <lineage>
        <taxon>Bacteria</taxon>
        <taxon>Pseudomonadati</taxon>
        <taxon>Pseudomonadota</taxon>
        <taxon>Gammaproteobacteria</taxon>
        <taxon>Alteromonadales</taxon>
        <taxon>Idiomarinaceae</taxon>
        <taxon>Idiomarina</taxon>
    </lineage>
</organism>
<dbReference type="PANTHER" id="PTHR16943:SF8">
    <property type="entry name" value="2-METHYLCITRATE DEHYDRATASE"/>
    <property type="match status" value="1"/>
</dbReference>
<evidence type="ECO:0000259" key="11">
    <source>
        <dbReference type="Pfam" id="PF03972"/>
    </source>
</evidence>
<keyword evidence="14" id="KW-1185">Reference proteome</keyword>
<dbReference type="SUPFAM" id="SSF103378">
    <property type="entry name" value="2-methylcitrate dehydratase PrpD"/>
    <property type="match status" value="1"/>
</dbReference>
<dbReference type="InterPro" id="IPR042188">
    <property type="entry name" value="MmgE/PrpD_sf_2"/>
</dbReference>